<dbReference type="EMBL" id="BMTD01000015">
    <property type="protein sequence ID" value="GGV12125.1"/>
    <property type="molecule type" value="Genomic_DNA"/>
</dbReference>
<evidence type="ECO:0000313" key="2">
    <source>
        <dbReference type="Proteomes" id="UP000618795"/>
    </source>
</evidence>
<comment type="caution">
    <text evidence="1">The sequence shown here is derived from an EMBL/GenBank/DDBJ whole genome shotgun (WGS) entry which is preliminary data.</text>
</comment>
<reference evidence="1" key="1">
    <citation type="journal article" date="2014" name="Int. J. Syst. Evol. Microbiol.">
        <title>Complete genome sequence of Corynebacterium casei LMG S-19264T (=DSM 44701T), isolated from a smear-ripened cheese.</title>
        <authorList>
            <consortium name="US DOE Joint Genome Institute (JGI-PGF)"/>
            <person name="Walter F."/>
            <person name="Albersmeier A."/>
            <person name="Kalinowski J."/>
            <person name="Ruckert C."/>
        </authorList>
    </citation>
    <scope>NUCLEOTIDE SEQUENCE</scope>
    <source>
        <strain evidence="1">JCM 4369</strain>
    </source>
</reference>
<name>A0A918MD54_9ACTN</name>
<dbReference type="AlphaFoldDB" id="A0A918MD54"/>
<sequence length="147" mass="14573">MLGGGGAAALLRGFALSVEPFAEGEAVVDGFDRRAEVAVSASPATGVSEGFGVGPGAGTGRPPFGCLSGDAGRVQQVLLVWVELVVLEAGPGDPAAQDGARCRDAGRGVDWVACGDVVAGAVVVALPVQVLGRVPPEADRGELGQVR</sequence>
<keyword evidence="2" id="KW-1185">Reference proteome</keyword>
<protein>
    <submittedName>
        <fullName evidence="1">Uncharacterized protein</fullName>
    </submittedName>
</protein>
<gene>
    <name evidence="1" type="ORF">GCM10010260_58430</name>
</gene>
<proteinExistence type="predicted"/>
<accession>A0A918MD54</accession>
<dbReference type="Proteomes" id="UP000618795">
    <property type="component" value="Unassembled WGS sequence"/>
</dbReference>
<evidence type="ECO:0000313" key="1">
    <source>
        <dbReference type="EMBL" id="GGV12125.1"/>
    </source>
</evidence>
<organism evidence="1 2">
    <name type="scientific">Streptomyces filipinensis</name>
    <dbReference type="NCBI Taxonomy" id="66887"/>
    <lineage>
        <taxon>Bacteria</taxon>
        <taxon>Bacillati</taxon>
        <taxon>Actinomycetota</taxon>
        <taxon>Actinomycetes</taxon>
        <taxon>Kitasatosporales</taxon>
        <taxon>Streptomycetaceae</taxon>
        <taxon>Streptomyces</taxon>
    </lineage>
</organism>
<reference evidence="1" key="2">
    <citation type="submission" date="2020-09" db="EMBL/GenBank/DDBJ databases">
        <authorList>
            <person name="Sun Q."/>
            <person name="Ohkuma M."/>
        </authorList>
    </citation>
    <scope>NUCLEOTIDE SEQUENCE</scope>
    <source>
        <strain evidence="1">JCM 4369</strain>
    </source>
</reference>